<name>A0A7X2T1L8_9CLOT</name>
<dbReference type="Pfam" id="PF04991">
    <property type="entry name" value="LicD"/>
    <property type="match status" value="1"/>
</dbReference>
<dbReference type="InterPro" id="IPR052942">
    <property type="entry name" value="LPS_cholinephosphotransferase"/>
</dbReference>
<dbReference type="Proteomes" id="UP000460287">
    <property type="component" value="Unassembled WGS sequence"/>
</dbReference>
<organism evidence="2 3">
    <name type="scientific">Inconstantimicrobium porci</name>
    <dbReference type="NCBI Taxonomy" id="2652291"/>
    <lineage>
        <taxon>Bacteria</taxon>
        <taxon>Bacillati</taxon>
        <taxon>Bacillota</taxon>
        <taxon>Clostridia</taxon>
        <taxon>Eubacteriales</taxon>
        <taxon>Clostridiaceae</taxon>
        <taxon>Inconstantimicrobium</taxon>
    </lineage>
</organism>
<dbReference type="InterPro" id="IPR007074">
    <property type="entry name" value="LicD/FKTN/FKRP_NTP_transf"/>
</dbReference>
<sequence length="282" mass="32938">MKLLNLRTAQVKMAELLVELDEVCRKNDINYFIESGTALGAVRHKGFIPWDDDIDVGMLREDYEKLKKINEEKLLPDDMILQLPETDERACVSWIKLRRPYNDNGELDYDKYIRIDIFPYDYYDENKIAKKQKAAKEILFVKGVVEYSRNSVKKPFFKNLKMNVKILGCHLLNKTVVRKNDRQLSQYIIDKTKDLINEPVDMKSAQLGYGVECIEYGVDPNSHYNYYNISDILPTKDIEFEGSVFLGPNNCDTYLSTIYGSNYMQLPKEEDRVIHDPEIYGL</sequence>
<dbReference type="RefSeq" id="WP_154531699.1">
    <property type="nucleotide sequence ID" value="NZ_JAQXTV010000207.1"/>
</dbReference>
<comment type="caution">
    <text evidence="2">The sequence shown here is derived from an EMBL/GenBank/DDBJ whole genome shotgun (WGS) entry which is preliminary data.</text>
</comment>
<feature type="domain" description="LicD/FKTN/FKRP nucleotidyltransferase" evidence="1">
    <location>
        <begin position="24"/>
        <end position="260"/>
    </location>
</feature>
<evidence type="ECO:0000313" key="2">
    <source>
        <dbReference type="EMBL" id="MSR91801.1"/>
    </source>
</evidence>
<keyword evidence="3" id="KW-1185">Reference proteome</keyword>
<dbReference type="GO" id="GO:0009100">
    <property type="term" value="P:glycoprotein metabolic process"/>
    <property type="evidence" value="ECO:0007669"/>
    <property type="project" value="UniProtKB-ARBA"/>
</dbReference>
<evidence type="ECO:0000259" key="1">
    <source>
        <dbReference type="Pfam" id="PF04991"/>
    </source>
</evidence>
<dbReference type="AlphaFoldDB" id="A0A7X2T1L8"/>
<reference evidence="2 3" key="1">
    <citation type="submission" date="2019-08" db="EMBL/GenBank/DDBJ databases">
        <title>In-depth cultivation of the pig gut microbiome towards novel bacterial diversity and tailored functional studies.</title>
        <authorList>
            <person name="Wylensek D."/>
            <person name="Hitch T.C.A."/>
            <person name="Clavel T."/>
        </authorList>
    </citation>
    <scope>NUCLEOTIDE SEQUENCE [LARGE SCALE GENOMIC DNA]</scope>
    <source>
        <strain evidence="2 3">WCA-383-APC-5B</strain>
    </source>
</reference>
<gene>
    <name evidence="2" type="ORF">FYJ33_10400</name>
</gene>
<proteinExistence type="predicted"/>
<evidence type="ECO:0000313" key="3">
    <source>
        <dbReference type="Proteomes" id="UP000460287"/>
    </source>
</evidence>
<accession>A0A7X2T1L8</accession>
<dbReference type="PANTHER" id="PTHR43404:SF2">
    <property type="entry name" value="LIPOPOLYSACCHARIDE CHOLINEPHOSPHOTRANSFERASE LICD"/>
    <property type="match status" value="1"/>
</dbReference>
<protein>
    <submittedName>
        <fullName evidence="2">LicD family protein</fullName>
    </submittedName>
</protein>
<dbReference type="PANTHER" id="PTHR43404">
    <property type="entry name" value="LIPOPOLYSACCHARIDE CHOLINEPHOSPHOTRANSFERASE LICD"/>
    <property type="match status" value="1"/>
</dbReference>
<dbReference type="EMBL" id="VULX01000015">
    <property type="protein sequence ID" value="MSR91801.1"/>
    <property type="molecule type" value="Genomic_DNA"/>
</dbReference>